<keyword evidence="5 6" id="KW-0472">Membrane</keyword>
<feature type="transmembrane region" description="Helical" evidence="6">
    <location>
        <begin position="448"/>
        <end position="474"/>
    </location>
</feature>
<keyword evidence="3 6" id="KW-0812">Transmembrane</keyword>
<gene>
    <name evidence="8" type="ORF">IHE39_13865</name>
</gene>
<comment type="caution">
    <text evidence="8">The sequence shown here is derived from an EMBL/GenBank/DDBJ whole genome shotgun (WGS) entry which is preliminary data.</text>
</comment>
<comment type="subcellular location">
    <subcellularLocation>
        <location evidence="1">Membrane</location>
        <topology evidence="1">Multi-pass membrane protein</topology>
    </subcellularLocation>
</comment>
<dbReference type="EMBL" id="JACZEP010000003">
    <property type="protein sequence ID" value="MBE1205382.1"/>
    <property type="molecule type" value="Genomic_DNA"/>
</dbReference>
<feature type="transmembrane region" description="Helical" evidence="6">
    <location>
        <begin position="268"/>
        <end position="286"/>
    </location>
</feature>
<evidence type="ECO:0000256" key="6">
    <source>
        <dbReference type="SAM" id="Phobius"/>
    </source>
</evidence>
<keyword evidence="4 6" id="KW-1133">Transmembrane helix</keyword>
<feature type="transmembrane region" description="Helical" evidence="6">
    <location>
        <begin position="390"/>
        <end position="417"/>
    </location>
</feature>
<feature type="transmembrane region" description="Helical" evidence="6">
    <location>
        <begin position="99"/>
        <end position="118"/>
    </location>
</feature>
<evidence type="ECO:0000313" key="9">
    <source>
        <dbReference type="Proteomes" id="UP000598227"/>
    </source>
</evidence>
<dbReference type="PANTHER" id="PTHR10283">
    <property type="entry name" value="SOLUTE CARRIER FAMILY 13 MEMBER"/>
    <property type="match status" value="1"/>
</dbReference>
<feature type="transmembrane region" description="Helical" evidence="6">
    <location>
        <begin position="322"/>
        <end position="341"/>
    </location>
</feature>
<feature type="transmembrane region" description="Helical" evidence="6">
    <location>
        <begin position="72"/>
        <end position="93"/>
    </location>
</feature>
<keyword evidence="2" id="KW-0813">Transport</keyword>
<reference evidence="8 9" key="1">
    <citation type="submission" date="2020-09" db="EMBL/GenBank/DDBJ databases">
        <title>Draft Genome Sequence of Aminobacter carboxidus type strain DSM 1086, a soil Gram-negative carboxydobacterium.</title>
        <authorList>
            <person name="Turrini P."/>
            <person name="Tescari M."/>
            <person name="Artuso I."/>
            <person name="Lugli G.A."/>
            <person name="Frangipani E."/>
            <person name="Ventura M."/>
            <person name="Visca P."/>
        </authorList>
    </citation>
    <scope>NUCLEOTIDE SEQUENCE [LARGE SCALE GENOMIC DNA]</scope>
    <source>
        <strain evidence="8 9">DSM 1086</strain>
    </source>
</reference>
<feature type="transmembrane region" description="Helical" evidence="6">
    <location>
        <begin position="361"/>
        <end position="383"/>
    </location>
</feature>
<feature type="transmembrane region" description="Helical" evidence="6">
    <location>
        <begin position="220"/>
        <end position="247"/>
    </location>
</feature>
<dbReference type="Proteomes" id="UP000598227">
    <property type="component" value="Unassembled WGS sequence"/>
</dbReference>
<evidence type="ECO:0000256" key="4">
    <source>
        <dbReference type="ARBA" id="ARBA00022989"/>
    </source>
</evidence>
<feature type="transmembrane region" description="Helical" evidence="6">
    <location>
        <begin position="130"/>
        <end position="150"/>
    </location>
</feature>
<evidence type="ECO:0000256" key="5">
    <source>
        <dbReference type="ARBA" id="ARBA00023136"/>
    </source>
</evidence>
<feature type="transmembrane region" description="Helical" evidence="6">
    <location>
        <begin position="180"/>
        <end position="200"/>
    </location>
</feature>
<evidence type="ECO:0000256" key="1">
    <source>
        <dbReference type="ARBA" id="ARBA00004141"/>
    </source>
</evidence>
<evidence type="ECO:0000256" key="2">
    <source>
        <dbReference type="ARBA" id="ARBA00022448"/>
    </source>
</evidence>
<dbReference type="Pfam" id="PF03600">
    <property type="entry name" value="CitMHS"/>
    <property type="match status" value="1"/>
</dbReference>
<evidence type="ECO:0000259" key="7">
    <source>
        <dbReference type="Pfam" id="PF03600"/>
    </source>
</evidence>
<proteinExistence type="predicted"/>
<accession>A0ABR9GNX1</accession>
<dbReference type="PANTHER" id="PTHR10283:SF92">
    <property type="entry name" value="LOW-AFFINITY PHOSPHATE TRANSPORTER PHO91"/>
    <property type="match status" value="1"/>
</dbReference>
<feature type="domain" description="Citrate transporter-like" evidence="7">
    <location>
        <begin position="59"/>
        <end position="418"/>
    </location>
</feature>
<feature type="transmembrane region" description="Helical" evidence="6">
    <location>
        <begin position="20"/>
        <end position="41"/>
    </location>
</feature>
<feature type="transmembrane region" description="Helical" evidence="6">
    <location>
        <begin position="292"/>
        <end position="310"/>
    </location>
</feature>
<name>A0ABR9GNX1_9HYPH</name>
<organism evidence="8 9">
    <name type="scientific">Aminobacter carboxidus</name>
    <dbReference type="NCBI Taxonomy" id="376165"/>
    <lineage>
        <taxon>Bacteria</taxon>
        <taxon>Pseudomonadati</taxon>
        <taxon>Pseudomonadota</taxon>
        <taxon>Alphaproteobacteria</taxon>
        <taxon>Hyphomicrobiales</taxon>
        <taxon>Phyllobacteriaceae</taxon>
        <taxon>Aminobacter</taxon>
    </lineage>
</organism>
<protein>
    <submittedName>
        <fullName evidence="8">Anion permease</fullName>
    </submittedName>
</protein>
<keyword evidence="9" id="KW-1185">Reference proteome</keyword>
<evidence type="ECO:0000256" key="3">
    <source>
        <dbReference type="ARBA" id="ARBA00022692"/>
    </source>
</evidence>
<evidence type="ECO:0000313" key="8">
    <source>
        <dbReference type="EMBL" id="MBE1205382.1"/>
    </source>
</evidence>
<sequence length="478" mass="49095">MRNLSAAASTVAEQQISLRLVRILVGVLLIAFATFAIFASIDGLSTQMRGALSVFTATLIAWTVMDLPETPVALAGALALVLSGAVGEQALFAALGSEIVVLMLAAFVIGAVLKQTGLAERCASRMLAPFQAVQGIFWATTGAIFLTAFLVPSTSARAAILMPIFLSLSAAIGRPTVTRGLALLFPSVILLSAAASLTGAGAHLVAADAIRRVSGQSVDFATWALLSAPFALVSSLIACGLILFVFLNTEDRKALMTHGQGASKAFSNRDKTILAVVGATVALWASGSLHGVGLPIVALVGALVVASKSISGITFKAALKGVEWNLLLFLAATLVIGEALLETGDAKLVVDRVMATFQGSVAPAAWVLIAFAATVSALAHIVITSRTARATVLIPALALPLAGLGVNPAAMILVVTLGSGFCQTLMVSAKPVTLFGGMEPPAFSAVDLLWLSALLFVPFVALLGAFAIFAWPLLGIRL</sequence>
<dbReference type="InterPro" id="IPR004680">
    <property type="entry name" value="Cit_transptr-like_dom"/>
</dbReference>